<evidence type="ECO:0000313" key="4">
    <source>
        <dbReference type="EMBL" id="CAD1821149.1"/>
    </source>
</evidence>
<dbReference type="PANTHER" id="PTHR11999:SF96">
    <property type="entry name" value="TYROSINE DECARBOXYLASE"/>
    <property type="match status" value="1"/>
</dbReference>
<name>A0A6V7NRB2_ANACO</name>
<dbReference type="GO" id="GO:0005737">
    <property type="term" value="C:cytoplasm"/>
    <property type="evidence" value="ECO:0007669"/>
    <property type="project" value="TreeGrafter"/>
</dbReference>
<dbReference type="EMBL" id="LR862141">
    <property type="protein sequence ID" value="CAD1821149.1"/>
    <property type="molecule type" value="Genomic_DNA"/>
</dbReference>
<organism evidence="4">
    <name type="scientific">Ananas comosus var. bracteatus</name>
    <name type="common">red pineapple</name>
    <dbReference type="NCBI Taxonomy" id="296719"/>
    <lineage>
        <taxon>Eukaryota</taxon>
        <taxon>Viridiplantae</taxon>
        <taxon>Streptophyta</taxon>
        <taxon>Embryophyta</taxon>
        <taxon>Tracheophyta</taxon>
        <taxon>Spermatophyta</taxon>
        <taxon>Magnoliopsida</taxon>
        <taxon>Liliopsida</taxon>
        <taxon>Poales</taxon>
        <taxon>Bromeliaceae</taxon>
        <taxon>Bromelioideae</taxon>
        <taxon>Ananas</taxon>
    </lineage>
</organism>
<comment type="cofactor">
    <cofactor evidence="1">
        <name>pyridoxal 5'-phosphate</name>
        <dbReference type="ChEBI" id="CHEBI:597326"/>
    </cofactor>
</comment>
<gene>
    <name evidence="4" type="ORF">CB5_LOCUS4360</name>
</gene>
<reference evidence="4" key="1">
    <citation type="submission" date="2020-07" db="EMBL/GenBank/DDBJ databases">
        <authorList>
            <person name="Lin J."/>
        </authorList>
    </citation>
    <scope>NUCLEOTIDE SEQUENCE</scope>
</reference>
<dbReference type="GO" id="GO:0019752">
    <property type="term" value="P:carboxylic acid metabolic process"/>
    <property type="evidence" value="ECO:0007669"/>
    <property type="project" value="InterPro"/>
</dbReference>
<evidence type="ECO:0000256" key="2">
    <source>
        <dbReference type="ARBA" id="ARBA00022793"/>
    </source>
</evidence>
<dbReference type="InterPro" id="IPR015424">
    <property type="entry name" value="PyrdxlP-dep_Trfase"/>
</dbReference>
<evidence type="ECO:0000256" key="1">
    <source>
        <dbReference type="ARBA" id="ARBA00001933"/>
    </source>
</evidence>
<dbReference type="GO" id="GO:0030170">
    <property type="term" value="F:pyridoxal phosphate binding"/>
    <property type="evidence" value="ECO:0007669"/>
    <property type="project" value="InterPro"/>
</dbReference>
<keyword evidence="2" id="KW-0210">Decarboxylase</keyword>
<evidence type="ECO:0000256" key="3">
    <source>
        <dbReference type="ARBA" id="ARBA00022898"/>
    </source>
</evidence>
<accession>A0A6V7NRB2</accession>
<dbReference type="SUPFAM" id="SSF53383">
    <property type="entry name" value="PLP-dependent transferases"/>
    <property type="match status" value="1"/>
</dbReference>
<dbReference type="InterPro" id="IPR010977">
    <property type="entry name" value="Aromatic_deC"/>
</dbReference>
<protein>
    <submittedName>
        <fullName evidence="4">Uncharacterized protein</fullName>
    </submittedName>
</protein>
<dbReference type="Gene3D" id="3.90.1150.10">
    <property type="entry name" value="Aspartate Aminotransferase, domain 1"/>
    <property type="match status" value="1"/>
</dbReference>
<dbReference type="InterPro" id="IPR015422">
    <property type="entry name" value="PyrdxlP-dep_Trfase_small"/>
</dbReference>
<proteinExistence type="predicted"/>
<sequence>MVLRSYGLANLRNFLRGHVRMAKDFEEMVAADGRFEVVVPRYFAMVCFRLLPPDGTGGGEETAANEINQRLLEAANASGKVYMTHAVVGGVYLIRFAVGTTLTEEWHVRAAWKVVVARGGAAQGALNNMRWIEACMHACIYIYTDTHTRAKRRIG</sequence>
<keyword evidence="2" id="KW-0456">Lyase</keyword>
<dbReference type="InterPro" id="IPR002129">
    <property type="entry name" value="PyrdxlP-dep_de-COase"/>
</dbReference>
<dbReference type="AlphaFoldDB" id="A0A6V7NRB2"/>
<keyword evidence="3" id="KW-0663">Pyridoxal phosphate</keyword>
<dbReference type="PANTHER" id="PTHR11999">
    <property type="entry name" value="GROUP II PYRIDOXAL-5-PHOSPHATE DECARBOXYLASE"/>
    <property type="match status" value="1"/>
</dbReference>
<dbReference type="Pfam" id="PF00282">
    <property type="entry name" value="Pyridoxal_deC"/>
    <property type="match status" value="1"/>
</dbReference>
<dbReference type="GO" id="GO:0016831">
    <property type="term" value="F:carboxy-lyase activity"/>
    <property type="evidence" value="ECO:0007669"/>
    <property type="project" value="TreeGrafter"/>
</dbReference>